<evidence type="ECO:0000259" key="12">
    <source>
        <dbReference type="Pfam" id="PF25944"/>
    </source>
</evidence>
<dbReference type="Gene3D" id="2.40.30.170">
    <property type="match status" value="1"/>
</dbReference>
<keyword evidence="4" id="KW-1003">Cell membrane</keyword>
<dbReference type="Pfam" id="PF25876">
    <property type="entry name" value="HH_MFP_RND"/>
    <property type="match status" value="1"/>
</dbReference>
<keyword evidence="7 9" id="KW-0472">Membrane</keyword>
<keyword evidence="6 8" id="KW-0175">Coiled coil</keyword>
<dbReference type="PANTHER" id="PTHR30469:SF33">
    <property type="entry name" value="SLR1207 PROTEIN"/>
    <property type="match status" value="1"/>
</dbReference>
<dbReference type="Gene3D" id="2.40.50.100">
    <property type="match status" value="1"/>
</dbReference>
<protein>
    <submittedName>
        <fullName evidence="14">Efflux RND transporter periplasmic adaptor subunit</fullName>
    </submittedName>
</protein>
<evidence type="ECO:0000313" key="15">
    <source>
        <dbReference type="Proteomes" id="UP000468901"/>
    </source>
</evidence>
<evidence type="ECO:0000256" key="6">
    <source>
        <dbReference type="ARBA" id="ARBA00023054"/>
    </source>
</evidence>
<dbReference type="Gene3D" id="6.10.140.1990">
    <property type="match status" value="1"/>
</dbReference>
<dbReference type="GO" id="GO:0030313">
    <property type="term" value="C:cell envelope"/>
    <property type="evidence" value="ECO:0007669"/>
    <property type="project" value="UniProtKB-SubCell"/>
</dbReference>
<evidence type="ECO:0000256" key="4">
    <source>
        <dbReference type="ARBA" id="ARBA00022475"/>
    </source>
</evidence>
<dbReference type="InterPro" id="IPR058625">
    <property type="entry name" value="MdtA-like_BSH"/>
</dbReference>
<feature type="coiled-coil region" evidence="8">
    <location>
        <begin position="170"/>
        <end position="197"/>
    </location>
</feature>
<feature type="coiled-coil region" evidence="8">
    <location>
        <begin position="118"/>
        <end position="145"/>
    </location>
</feature>
<evidence type="ECO:0000256" key="7">
    <source>
        <dbReference type="ARBA" id="ARBA00023136"/>
    </source>
</evidence>
<dbReference type="Pfam" id="PF25917">
    <property type="entry name" value="BSH_RND"/>
    <property type="match status" value="1"/>
</dbReference>
<dbReference type="NCBIfam" id="TIGR01730">
    <property type="entry name" value="RND_mfp"/>
    <property type="match status" value="1"/>
</dbReference>
<feature type="transmembrane region" description="Helical" evidence="9">
    <location>
        <begin position="26"/>
        <end position="43"/>
    </location>
</feature>
<comment type="similarity">
    <text evidence="2">Belongs to the membrane fusion protein (MFP) (TC 8.A.1) family.</text>
</comment>
<proteinExistence type="inferred from homology"/>
<comment type="subcellular location">
    <subcellularLocation>
        <location evidence="1">Cell membrane</location>
    </subcellularLocation>
</comment>
<feature type="domain" description="Multidrug resistance protein MdtA-like barrel-sandwich hybrid" evidence="11">
    <location>
        <begin position="79"/>
        <end position="232"/>
    </location>
</feature>
<feature type="domain" description="Multidrug resistance protein MdtA-like C-terminal permuted SH3" evidence="13">
    <location>
        <begin position="322"/>
        <end position="382"/>
    </location>
</feature>
<comment type="caution">
    <text evidence="14">The sequence shown here is derived from an EMBL/GenBank/DDBJ whole genome shotgun (WGS) entry which is preliminary data.</text>
</comment>
<dbReference type="Pfam" id="PF25944">
    <property type="entry name" value="Beta-barrel_RND"/>
    <property type="match status" value="1"/>
</dbReference>
<keyword evidence="15" id="KW-1185">Reference proteome</keyword>
<evidence type="ECO:0000256" key="2">
    <source>
        <dbReference type="ARBA" id="ARBA00009477"/>
    </source>
</evidence>
<feature type="domain" description="Multidrug resistance protein MdtA-like alpha-helical hairpin" evidence="10">
    <location>
        <begin position="126"/>
        <end position="191"/>
    </location>
</feature>
<keyword evidence="3" id="KW-0813">Transport</keyword>
<evidence type="ECO:0000259" key="10">
    <source>
        <dbReference type="Pfam" id="PF25876"/>
    </source>
</evidence>
<dbReference type="InterPro" id="IPR058627">
    <property type="entry name" value="MdtA-like_C"/>
</dbReference>
<evidence type="ECO:0000256" key="1">
    <source>
        <dbReference type="ARBA" id="ARBA00004236"/>
    </source>
</evidence>
<evidence type="ECO:0000256" key="3">
    <source>
        <dbReference type="ARBA" id="ARBA00022448"/>
    </source>
</evidence>
<dbReference type="GO" id="GO:1990281">
    <property type="term" value="C:efflux pump complex"/>
    <property type="evidence" value="ECO:0007669"/>
    <property type="project" value="TreeGrafter"/>
</dbReference>
<evidence type="ECO:0000259" key="11">
    <source>
        <dbReference type="Pfam" id="PF25917"/>
    </source>
</evidence>
<dbReference type="InterPro" id="IPR006143">
    <property type="entry name" value="RND_pump_MFP"/>
</dbReference>
<dbReference type="GO" id="GO:0015562">
    <property type="term" value="F:efflux transmembrane transporter activity"/>
    <property type="evidence" value="ECO:0007669"/>
    <property type="project" value="TreeGrafter"/>
</dbReference>
<dbReference type="InterPro" id="IPR058624">
    <property type="entry name" value="MdtA-like_HH"/>
</dbReference>
<sequence length="402" mass="43276">MTFERLRQRIATLPAAYRSLSPRAQWAIAATFILILAALIWYARSAENGATKFKTEAVTRGDIEQTVTALGALQPKDYVDVGAQASGELKIVHVQIGDHVNKGELLAEIDPTVYESAVAADKAKVRDLQAQIKRQEAQLELSRIQNRRNQGLLKINAVSKDTADISAATVKQDQASLDSLKAQLDQANSTLEGDEANLSYTKIYAPMSGTVTSQTTLQGQTLNNKQTAPTILQIADLSTMTVKAQVAEADVGRLKVGMPVYFTTLGMPDRKWRSTIRQILPTPETVNDVILYDALIDVANADNALMTSMTAQVFFLLGEAKNVPIVPVAALRPAKNGEAGAYRVMVMDGSRPTARDVKIGLMNRISAEVLSGLEEGDIVVTGVEGTSSTKKASNGAGRPPTL</sequence>
<dbReference type="SUPFAM" id="SSF111369">
    <property type="entry name" value="HlyD-like secretion proteins"/>
    <property type="match status" value="1"/>
</dbReference>
<evidence type="ECO:0000256" key="5">
    <source>
        <dbReference type="ARBA" id="ARBA00022519"/>
    </source>
</evidence>
<accession>A0A6N6VJ52</accession>
<dbReference type="RefSeq" id="WP_152217509.1">
    <property type="nucleotide sequence ID" value="NZ_WESC01000020.1"/>
</dbReference>
<feature type="domain" description="Multidrug resistance protein MdtA-like beta-barrel" evidence="12">
    <location>
        <begin position="239"/>
        <end position="314"/>
    </location>
</feature>
<keyword evidence="9" id="KW-0812">Transmembrane</keyword>
<keyword evidence="9" id="KW-1133">Transmembrane helix</keyword>
<evidence type="ECO:0000256" key="8">
    <source>
        <dbReference type="SAM" id="Coils"/>
    </source>
</evidence>
<dbReference type="GO" id="GO:1990195">
    <property type="term" value="C:macrolide transmembrane transporter complex"/>
    <property type="evidence" value="ECO:0007669"/>
    <property type="project" value="InterPro"/>
</dbReference>
<dbReference type="GO" id="GO:0019898">
    <property type="term" value="C:extrinsic component of membrane"/>
    <property type="evidence" value="ECO:0007669"/>
    <property type="project" value="InterPro"/>
</dbReference>
<dbReference type="AlphaFoldDB" id="A0A6N6VJ52"/>
<evidence type="ECO:0000256" key="9">
    <source>
        <dbReference type="SAM" id="Phobius"/>
    </source>
</evidence>
<gene>
    <name evidence="14" type="ORF">F2P47_16605</name>
</gene>
<keyword evidence="5" id="KW-0997">Cell inner membrane</keyword>
<evidence type="ECO:0000313" key="14">
    <source>
        <dbReference type="EMBL" id="KAB7738533.1"/>
    </source>
</evidence>
<dbReference type="PANTHER" id="PTHR30469">
    <property type="entry name" value="MULTIDRUG RESISTANCE PROTEIN MDTA"/>
    <property type="match status" value="1"/>
</dbReference>
<dbReference type="GO" id="GO:1990961">
    <property type="term" value="P:xenobiotic detoxification by transmembrane export across the plasma membrane"/>
    <property type="evidence" value="ECO:0007669"/>
    <property type="project" value="InterPro"/>
</dbReference>
<dbReference type="EMBL" id="WESC01000020">
    <property type="protein sequence ID" value="KAB7738533.1"/>
    <property type="molecule type" value="Genomic_DNA"/>
</dbReference>
<dbReference type="InterPro" id="IPR030190">
    <property type="entry name" value="MacA_alpha-hairpin_sf"/>
</dbReference>
<dbReference type="Proteomes" id="UP000468901">
    <property type="component" value="Unassembled WGS sequence"/>
</dbReference>
<dbReference type="InterPro" id="IPR058626">
    <property type="entry name" value="MdtA-like_b-barrel"/>
</dbReference>
<organism evidence="14 15">
    <name type="scientific">Parvibaculum sedimenti</name>
    <dbReference type="NCBI Taxonomy" id="2608632"/>
    <lineage>
        <taxon>Bacteria</taxon>
        <taxon>Pseudomonadati</taxon>
        <taxon>Pseudomonadota</taxon>
        <taxon>Alphaproteobacteria</taxon>
        <taxon>Hyphomicrobiales</taxon>
        <taxon>Parvibaculaceae</taxon>
        <taxon>Parvibaculum</taxon>
    </lineage>
</organism>
<dbReference type="Pfam" id="PF25967">
    <property type="entry name" value="RND-MFP_C"/>
    <property type="match status" value="1"/>
</dbReference>
<evidence type="ECO:0000259" key="13">
    <source>
        <dbReference type="Pfam" id="PF25967"/>
    </source>
</evidence>
<name>A0A6N6VJ52_9HYPH</name>
<dbReference type="Gene3D" id="2.40.420.20">
    <property type="match status" value="1"/>
</dbReference>
<reference evidence="14 15" key="1">
    <citation type="submission" date="2019-09" db="EMBL/GenBank/DDBJ databases">
        <title>Parvibaculum sedimenti sp. nov., isolated from sediment.</title>
        <authorList>
            <person name="Wang Y."/>
        </authorList>
    </citation>
    <scope>NUCLEOTIDE SEQUENCE [LARGE SCALE GENOMIC DNA]</scope>
    <source>
        <strain evidence="14 15">HXT-9</strain>
    </source>
</reference>